<sequence>MRTVLRLAAGVAVLAVTAADALASAAAGTRPLTLRARSWVRSLADAYERAAHPEVIDAEIVDDDEERVRR</sequence>
<evidence type="ECO:0000313" key="2">
    <source>
        <dbReference type="EMBL" id="MFD0802099.1"/>
    </source>
</evidence>
<keyword evidence="1" id="KW-0732">Signal</keyword>
<evidence type="ECO:0000256" key="1">
    <source>
        <dbReference type="SAM" id="SignalP"/>
    </source>
</evidence>
<reference evidence="3" key="1">
    <citation type="journal article" date="2019" name="Int. J. Syst. Evol. Microbiol.">
        <title>The Global Catalogue of Microorganisms (GCM) 10K type strain sequencing project: providing services to taxonomists for standard genome sequencing and annotation.</title>
        <authorList>
            <consortium name="The Broad Institute Genomics Platform"/>
            <consortium name="The Broad Institute Genome Sequencing Center for Infectious Disease"/>
            <person name="Wu L."/>
            <person name="Ma J."/>
        </authorList>
    </citation>
    <scope>NUCLEOTIDE SEQUENCE [LARGE SCALE GENOMIC DNA]</scope>
    <source>
        <strain evidence="3">CCUG 63369</strain>
    </source>
</reference>
<dbReference type="EMBL" id="JBHTHR010000371">
    <property type="protein sequence ID" value="MFD0802099.1"/>
    <property type="molecule type" value="Genomic_DNA"/>
</dbReference>
<organism evidence="2 3">
    <name type="scientific">Streptomonospora algeriensis</name>
    <dbReference type="NCBI Taxonomy" id="995084"/>
    <lineage>
        <taxon>Bacteria</taxon>
        <taxon>Bacillati</taxon>
        <taxon>Actinomycetota</taxon>
        <taxon>Actinomycetes</taxon>
        <taxon>Streptosporangiales</taxon>
        <taxon>Nocardiopsidaceae</taxon>
        <taxon>Streptomonospora</taxon>
    </lineage>
</organism>
<comment type="caution">
    <text evidence="2">The sequence shown here is derived from an EMBL/GenBank/DDBJ whole genome shotgun (WGS) entry which is preliminary data.</text>
</comment>
<name>A0ABW3BH62_9ACTN</name>
<evidence type="ECO:0000313" key="3">
    <source>
        <dbReference type="Proteomes" id="UP001596956"/>
    </source>
</evidence>
<dbReference type="Proteomes" id="UP001596956">
    <property type="component" value="Unassembled WGS sequence"/>
</dbReference>
<keyword evidence="3" id="KW-1185">Reference proteome</keyword>
<feature type="chain" id="PRO_5046636214" evidence="1">
    <location>
        <begin position="24"/>
        <end position="70"/>
    </location>
</feature>
<accession>A0ABW3BH62</accession>
<proteinExistence type="predicted"/>
<feature type="signal peptide" evidence="1">
    <location>
        <begin position="1"/>
        <end position="23"/>
    </location>
</feature>
<protein>
    <submittedName>
        <fullName evidence="2">Uncharacterized protein</fullName>
    </submittedName>
</protein>
<gene>
    <name evidence="2" type="ORF">ACFQZU_12340</name>
</gene>